<reference evidence="3" key="1">
    <citation type="journal article" date="2017" name="Genome Biol.">
        <title>Comparative genomics reveals high biological diversity and specific adaptations in the industrially and medically important fungal genus Aspergillus.</title>
        <authorList>
            <person name="de Vries R.P."/>
            <person name="Riley R."/>
            <person name="Wiebenga A."/>
            <person name="Aguilar-Osorio G."/>
            <person name="Amillis S."/>
            <person name="Uchima C.A."/>
            <person name="Anderluh G."/>
            <person name="Asadollahi M."/>
            <person name="Askin M."/>
            <person name="Barry K."/>
            <person name="Battaglia E."/>
            <person name="Bayram O."/>
            <person name="Benocci T."/>
            <person name="Braus-Stromeyer S.A."/>
            <person name="Caldana C."/>
            <person name="Canovas D."/>
            <person name="Cerqueira G.C."/>
            <person name="Chen F."/>
            <person name="Chen W."/>
            <person name="Choi C."/>
            <person name="Clum A."/>
            <person name="Dos Santos R.A."/>
            <person name="Damasio A.R."/>
            <person name="Diallinas G."/>
            <person name="Emri T."/>
            <person name="Fekete E."/>
            <person name="Flipphi M."/>
            <person name="Freyberg S."/>
            <person name="Gallo A."/>
            <person name="Gournas C."/>
            <person name="Habgood R."/>
            <person name="Hainaut M."/>
            <person name="Harispe M.L."/>
            <person name="Henrissat B."/>
            <person name="Hilden K.S."/>
            <person name="Hope R."/>
            <person name="Hossain A."/>
            <person name="Karabika E."/>
            <person name="Karaffa L."/>
            <person name="Karanyi Z."/>
            <person name="Krasevec N."/>
            <person name="Kuo A."/>
            <person name="Kusch H."/>
            <person name="LaButti K."/>
            <person name="Lagendijk E.L."/>
            <person name="Lapidus A."/>
            <person name="Levasseur A."/>
            <person name="Lindquist E."/>
            <person name="Lipzen A."/>
            <person name="Logrieco A.F."/>
            <person name="MacCabe A."/>
            <person name="Maekelae M.R."/>
            <person name="Malavazi I."/>
            <person name="Melin P."/>
            <person name="Meyer V."/>
            <person name="Mielnichuk N."/>
            <person name="Miskei M."/>
            <person name="Molnar A.P."/>
            <person name="Mule G."/>
            <person name="Ngan C.Y."/>
            <person name="Orejas M."/>
            <person name="Orosz E."/>
            <person name="Ouedraogo J.P."/>
            <person name="Overkamp K.M."/>
            <person name="Park H.-S."/>
            <person name="Perrone G."/>
            <person name="Piumi F."/>
            <person name="Punt P.J."/>
            <person name="Ram A.F."/>
            <person name="Ramon A."/>
            <person name="Rauscher S."/>
            <person name="Record E."/>
            <person name="Riano-Pachon D.M."/>
            <person name="Robert V."/>
            <person name="Roehrig J."/>
            <person name="Ruller R."/>
            <person name="Salamov A."/>
            <person name="Salih N.S."/>
            <person name="Samson R.A."/>
            <person name="Sandor E."/>
            <person name="Sanguinetti M."/>
            <person name="Schuetze T."/>
            <person name="Sepcic K."/>
            <person name="Shelest E."/>
            <person name="Sherlock G."/>
            <person name="Sophianopoulou V."/>
            <person name="Squina F.M."/>
            <person name="Sun H."/>
            <person name="Susca A."/>
            <person name="Todd R.B."/>
            <person name="Tsang A."/>
            <person name="Unkles S.E."/>
            <person name="van de Wiele N."/>
            <person name="van Rossen-Uffink D."/>
            <person name="Oliveira J.V."/>
            <person name="Vesth T.C."/>
            <person name="Visser J."/>
            <person name="Yu J.-H."/>
            <person name="Zhou M."/>
            <person name="Andersen M.R."/>
            <person name="Archer D.B."/>
            <person name="Baker S.E."/>
            <person name="Benoit I."/>
            <person name="Brakhage A.A."/>
            <person name="Braus G.H."/>
            <person name="Fischer R."/>
            <person name="Frisvad J.C."/>
            <person name="Goldman G.H."/>
            <person name="Houbraken J."/>
            <person name="Oakley B."/>
            <person name="Pocsi I."/>
            <person name="Scazzocchio C."/>
            <person name="Seiboth B."/>
            <person name="vanKuyk P.A."/>
            <person name="Wortman J."/>
            <person name="Dyer P.S."/>
            <person name="Grigoriev I.V."/>
        </authorList>
    </citation>
    <scope>NUCLEOTIDE SEQUENCE [LARGE SCALE GENOMIC DNA]</scope>
    <source>
        <strain evidence="3">CBS 593.65</strain>
    </source>
</reference>
<feature type="region of interest" description="Disordered" evidence="1">
    <location>
        <begin position="146"/>
        <end position="325"/>
    </location>
</feature>
<feature type="compositionally biased region" description="Low complexity" evidence="1">
    <location>
        <begin position="11"/>
        <end position="25"/>
    </location>
</feature>
<proteinExistence type="predicted"/>
<dbReference type="Proteomes" id="UP000184356">
    <property type="component" value="Unassembled WGS sequence"/>
</dbReference>
<dbReference type="RefSeq" id="XP_040704871.1">
    <property type="nucleotide sequence ID" value="XM_040841656.1"/>
</dbReference>
<dbReference type="InterPro" id="IPR044688">
    <property type="entry name" value="SCI-1-like"/>
</dbReference>
<dbReference type="AlphaFoldDB" id="A0A1L9TNS5"/>
<dbReference type="OrthoDB" id="2139939at2759"/>
<dbReference type="GeneID" id="63757729"/>
<feature type="compositionally biased region" description="Acidic residues" evidence="1">
    <location>
        <begin position="170"/>
        <end position="187"/>
    </location>
</feature>
<feature type="compositionally biased region" description="Basic and acidic residues" evidence="1">
    <location>
        <begin position="307"/>
        <end position="325"/>
    </location>
</feature>
<dbReference type="PANTHER" id="PTHR34117:SF1">
    <property type="entry name" value="STYLE CELL-CYCLE INHIBITOR 1"/>
    <property type="match status" value="1"/>
</dbReference>
<name>A0A1L9TNS5_9EURO</name>
<organism evidence="2 3">
    <name type="scientific">Aspergillus sydowii CBS 593.65</name>
    <dbReference type="NCBI Taxonomy" id="1036612"/>
    <lineage>
        <taxon>Eukaryota</taxon>
        <taxon>Fungi</taxon>
        <taxon>Dikarya</taxon>
        <taxon>Ascomycota</taxon>
        <taxon>Pezizomycotina</taxon>
        <taxon>Eurotiomycetes</taxon>
        <taxon>Eurotiomycetidae</taxon>
        <taxon>Eurotiales</taxon>
        <taxon>Aspergillaceae</taxon>
        <taxon>Aspergillus</taxon>
        <taxon>Aspergillus subgen. Nidulantes</taxon>
    </lineage>
</organism>
<feature type="compositionally biased region" description="Polar residues" evidence="1">
    <location>
        <begin position="1"/>
        <end position="10"/>
    </location>
</feature>
<dbReference type="VEuPathDB" id="FungiDB:ASPSYDRAFT_146861"/>
<protein>
    <submittedName>
        <fullName evidence="2">Uncharacterized protein</fullName>
    </submittedName>
</protein>
<dbReference type="PANTHER" id="PTHR34117">
    <property type="entry name" value="STYLE CELL-CYCLE INHIBITOR 1"/>
    <property type="match status" value="1"/>
</dbReference>
<evidence type="ECO:0000313" key="2">
    <source>
        <dbReference type="EMBL" id="OJJ61065.1"/>
    </source>
</evidence>
<feature type="compositionally biased region" description="Basic and acidic residues" evidence="1">
    <location>
        <begin position="214"/>
        <end position="272"/>
    </location>
</feature>
<evidence type="ECO:0000313" key="3">
    <source>
        <dbReference type="Proteomes" id="UP000184356"/>
    </source>
</evidence>
<gene>
    <name evidence="2" type="ORF">ASPSYDRAFT_146861</name>
</gene>
<dbReference type="EMBL" id="KV878584">
    <property type="protein sequence ID" value="OJJ61065.1"/>
    <property type="molecule type" value="Genomic_DNA"/>
</dbReference>
<feature type="compositionally biased region" description="Basic residues" evidence="1">
    <location>
        <begin position="43"/>
        <end position="60"/>
    </location>
</feature>
<evidence type="ECO:0000256" key="1">
    <source>
        <dbReference type="SAM" id="MobiDB-lite"/>
    </source>
</evidence>
<sequence length="365" mass="42159">MPPTMSSTPQRSNSASRTRSRSPLRSLEHSKRRRRDDHDRDRERRHRHRHGHGRHSHRRDRSRDRRAEPETRVAITLPFAARELSKRDLELFEPMFAMYLDIQKGIFLEDLGEDEVKGRWKSFVGKWNRGELAEGWYDPATLEKARSAAASAPGPVKGEEQHPAIVPTAGDDEEEGPNDDDDDDDEYGPMPQYELSSRGGGRAPGPAIPTMQDLELRKETAAEDAMADRYDKRQHHRAEVRTHKSELRHMEDEVAPRAEPGTHERRMEKRQEAAASNRAFAESRRGGSPTDAAPDAELMGSGENDLDAIKADREREKRKKNEREIRREEILRARTAEREERVKQYREKEEETIGWLKTLAKQRFG</sequence>
<keyword evidence="3" id="KW-1185">Reference proteome</keyword>
<accession>A0A1L9TNS5</accession>
<feature type="region of interest" description="Disordered" evidence="1">
    <location>
        <begin position="1"/>
        <end position="69"/>
    </location>
</feature>